<evidence type="ECO:0000313" key="3">
    <source>
        <dbReference type="RefSeq" id="XP_022750357.1"/>
    </source>
</evidence>
<name>A0A6P5ZD01_DURZI</name>
<dbReference type="RefSeq" id="XP_022750357.1">
    <property type="nucleotide sequence ID" value="XM_022894622.1"/>
</dbReference>
<dbReference type="GeneID" id="111299436"/>
<evidence type="ECO:0000313" key="2">
    <source>
        <dbReference type="Proteomes" id="UP000515121"/>
    </source>
</evidence>
<reference evidence="3" key="1">
    <citation type="submission" date="2025-08" db="UniProtKB">
        <authorList>
            <consortium name="RefSeq"/>
        </authorList>
    </citation>
    <scope>IDENTIFICATION</scope>
    <source>
        <tissue evidence="3">Fruit stalk</tissue>
    </source>
</reference>
<dbReference type="KEGG" id="dzi:111299436"/>
<dbReference type="AlphaFoldDB" id="A0A6P5ZD01"/>
<keyword evidence="1" id="KW-0812">Transmembrane</keyword>
<keyword evidence="1" id="KW-0472">Membrane</keyword>
<keyword evidence="2" id="KW-1185">Reference proteome</keyword>
<proteinExistence type="predicted"/>
<evidence type="ECO:0000256" key="1">
    <source>
        <dbReference type="SAM" id="Phobius"/>
    </source>
</evidence>
<organism evidence="2 3">
    <name type="scientific">Durio zibethinus</name>
    <name type="common">Durian</name>
    <dbReference type="NCBI Taxonomy" id="66656"/>
    <lineage>
        <taxon>Eukaryota</taxon>
        <taxon>Viridiplantae</taxon>
        <taxon>Streptophyta</taxon>
        <taxon>Embryophyta</taxon>
        <taxon>Tracheophyta</taxon>
        <taxon>Spermatophyta</taxon>
        <taxon>Magnoliopsida</taxon>
        <taxon>eudicotyledons</taxon>
        <taxon>Gunneridae</taxon>
        <taxon>Pentapetalae</taxon>
        <taxon>rosids</taxon>
        <taxon>malvids</taxon>
        <taxon>Malvales</taxon>
        <taxon>Malvaceae</taxon>
        <taxon>Helicteroideae</taxon>
        <taxon>Durio</taxon>
    </lineage>
</organism>
<dbReference type="OrthoDB" id="1699333at2759"/>
<feature type="transmembrane region" description="Helical" evidence="1">
    <location>
        <begin position="20"/>
        <end position="40"/>
    </location>
</feature>
<sequence length="173" mass="19379">MPSPLSTVIAVSLCSPLHRVGHFWNLPLAYYLVGSFFLFVHHDKPVGIVLHQSISVKAQMDIGIARTQDTWHPPYLLHRYGFSTGFVSVHGERPSAVYAKLRKESLESELGHIIGMHISESVSVVYGLGPFFALYRAAIISFHFISFIEVDDLAILFSRHKTACFQAWAGSEH</sequence>
<keyword evidence="1" id="KW-1133">Transmembrane helix</keyword>
<protein>
    <submittedName>
        <fullName evidence="3">Uncharacterized protein LOC111299436 isoform X1</fullName>
    </submittedName>
</protein>
<gene>
    <name evidence="3" type="primary">LOC111299436</name>
</gene>
<accession>A0A6P5ZD01</accession>
<dbReference type="Proteomes" id="UP000515121">
    <property type="component" value="Unplaced"/>
</dbReference>